<keyword evidence="1" id="KW-0472">Membrane</keyword>
<organism evidence="2 3">
    <name type="scientific">Rhizobium phage RL38J1</name>
    <dbReference type="NCBI Taxonomy" id="2663232"/>
    <lineage>
        <taxon>Viruses</taxon>
        <taxon>Duplodnaviria</taxon>
        <taxon>Heunggongvirae</taxon>
        <taxon>Uroviricota</taxon>
        <taxon>Caudoviricetes</taxon>
        <taxon>Pootjesviridae</taxon>
        <taxon>Innesvirus</taxon>
        <taxon>Innesvirus RL38J1</taxon>
    </lineage>
</organism>
<evidence type="ECO:0000313" key="2">
    <source>
        <dbReference type="EMBL" id="QGZ14044.1"/>
    </source>
</evidence>
<dbReference type="Proteomes" id="UP000436513">
    <property type="component" value="Segment"/>
</dbReference>
<gene>
    <name evidence="2" type="ORF">RL38J1_211</name>
</gene>
<name>A0A6B9J1D1_9CAUD</name>
<reference evidence="2 3" key="1">
    <citation type="submission" date="2019-10" db="EMBL/GenBank/DDBJ databases">
        <title>Complete genome sequence of bacteriophage vB_RLeM_RL38JI.</title>
        <authorList>
            <person name="Gunathilake D."/>
            <person name="Bhat S."/>
            <person name="Yost C.K."/>
            <person name="Hynes M.F."/>
        </authorList>
    </citation>
    <scope>NUCLEOTIDE SEQUENCE [LARGE SCALE GENOMIC DNA]</scope>
</reference>
<dbReference type="EMBL" id="MN549360">
    <property type="protein sequence ID" value="QGZ14044.1"/>
    <property type="molecule type" value="Genomic_DNA"/>
</dbReference>
<keyword evidence="1" id="KW-0812">Transmembrane</keyword>
<keyword evidence="3" id="KW-1185">Reference proteome</keyword>
<protein>
    <submittedName>
        <fullName evidence="2">Uncharacterized protein</fullName>
    </submittedName>
</protein>
<accession>A0A6B9J1D1</accession>
<evidence type="ECO:0000256" key="1">
    <source>
        <dbReference type="SAM" id="Phobius"/>
    </source>
</evidence>
<proteinExistence type="predicted"/>
<feature type="transmembrane region" description="Helical" evidence="1">
    <location>
        <begin position="6"/>
        <end position="31"/>
    </location>
</feature>
<keyword evidence="1" id="KW-1133">Transmembrane helix</keyword>
<evidence type="ECO:0000313" key="3">
    <source>
        <dbReference type="Proteomes" id="UP000436513"/>
    </source>
</evidence>
<sequence length="75" mass="8502">MSNKTFIAFIIVVTSSLASVALMFCFFVAGYKEGVDTCRMTQSVSEINQGVDWYTINQYSEITHPPRVNQRETTK</sequence>